<dbReference type="EMBL" id="CAJPEX010000389">
    <property type="protein sequence ID" value="CAG0915439.1"/>
    <property type="molecule type" value="Genomic_DNA"/>
</dbReference>
<dbReference type="GO" id="GO:0005509">
    <property type="term" value="F:calcium ion binding"/>
    <property type="evidence" value="ECO:0007669"/>
    <property type="project" value="InterPro"/>
</dbReference>
<evidence type="ECO:0000256" key="1">
    <source>
        <dbReference type="ARBA" id="ARBA00022536"/>
    </source>
</evidence>
<keyword evidence="6" id="KW-0472">Membrane</keyword>
<name>A0A7R9BHP6_9CRUS</name>
<feature type="chain" id="PRO_5036210025" description="EGF-like domain-containing protein" evidence="7">
    <location>
        <begin position="25"/>
        <end position="763"/>
    </location>
</feature>
<keyword evidence="6" id="KW-0812">Transmembrane</keyword>
<dbReference type="PANTHER" id="PTHR24034">
    <property type="entry name" value="EGF-LIKE DOMAIN-CONTAINING PROTEIN"/>
    <property type="match status" value="1"/>
</dbReference>
<feature type="disulfide bond" evidence="5">
    <location>
        <begin position="70"/>
        <end position="80"/>
    </location>
</feature>
<dbReference type="PROSITE" id="PS00022">
    <property type="entry name" value="EGF_1"/>
    <property type="match status" value="2"/>
</dbReference>
<evidence type="ECO:0000313" key="10">
    <source>
        <dbReference type="Proteomes" id="UP000678499"/>
    </source>
</evidence>
<dbReference type="PANTHER" id="PTHR24034:SF209">
    <property type="entry name" value="EGF-LIKE DOMAIN-CONTAINING PROTEIN"/>
    <property type="match status" value="1"/>
</dbReference>
<keyword evidence="4 5" id="KW-1015">Disulfide bond</keyword>
<gene>
    <name evidence="9" type="ORF">NMOB1V02_LOCUS3086</name>
</gene>
<dbReference type="Gene3D" id="2.10.25.10">
    <property type="entry name" value="Laminin"/>
    <property type="match status" value="1"/>
</dbReference>
<organism evidence="9">
    <name type="scientific">Notodromas monacha</name>
    <dbReference type="NCBI Taxonomy" id="399045"/>
    <lineage>
        <taxon>Eukaryota</taxon>
        <taxon>Metazoa</taxon>
        <taxon>Ecdysozoa</taxon>
        <taxon>Arthropoda</taxon>
        <taxon>Crustacea</taxon>
        <taxon>Oligostraca</taxon>
        <taxon>Ostracoda</taxon>
        <taxon>Podocopa</taxon>
        <taxon>Podocopida</taxon>
        <taxon>Cypridocopina</taxon>
        <taxon>Cypridoidea</taxon>
        <taxon>Cyprididae</taxon>
        <taxon>Notodromas</taxon>
    </lineage>
</organism>
<dbReference type="SMART" id="SM00179">
    <property type="entry name" value="EGF_CA"/>
    <property type="match status" value="2"/>
</dbReference>
<dbReference type="InterPro" id="IPR001881">
    <property type="entry name" value="EGF-like_Ca-bd_dom"/>
</dbReference>
<dbReference type="InterPro" id="IPR018097">
    <property type="entry name" value="EGF_Ca-bd_CS"/>
</dbReference>
<keyword evidence="10" id="KW-1185">Reference proteome</keyword>
<dbReference type="AlphaFoldDB" id="A0A7R9BHP6"/>
<keyword evidence="2 7" id="KW-0732">Signal</keyword>
<feature type="domain" description="EGF-like" evidence="8">
    <location>
        <begin position="66"/>
        <end position="98"/>
    </location>
</feature>
<feature type="transmembrane region" description="Helical" evidence="6">
    <location>
        <begin position="741"/>
        <end position="762"/>
    </location>
</feature>
<feature type="disulfide bond" evidence="5">
    <location>
        <begin position="697"/>
        <end position="706"/>
    </location>
</feature>
<feature type="disulfide bond" evidence="5">
    <location>
        <begin position="88"/>
        <end position="97"/>
    </location>
</feature>
<evidence type="ECO:0000256" key="7">
    <source>
        <dbReference type="SAM" id="SignalP"/>
    </source>
</evidence>
<dbReference type="PROSITE" id="PS01186">
    <property type="entry name" value="EGF_2"/>
    <property type="match status" value="1"/>
</dbReference>
<dbReference type="InterPro" id="IPR000742">
    <property type="entry name" value="EGF"/>
</dbReference>
<feature type="domain" description="EGF-like" evidence="8">
    <location>
        <begin position="673"/>
        <end position="707"/>
    </location>
</feature>
<dbReference type="EMBL" id="OA882426">
    <property type="protein sequence ID" value="CAD7275287.1"/>
    <property type="molecule type" value="Genomic_DNA"/>
</dbReference>
<evidence type="ECO:0000256" key="3">
    <source>
        <dbReference type="ARBA" id="ARBA00022737"/>
    </source>
</evidence>
<dbReference type="Proteomes" id="UP000678499">
    <property type="component" value="Unassembled WGS sequence"/>
</dbReference>
<keyword evidence="3" id="KW-0677">Repeat</keyword>
<evidence type="ECO:0000259" key="8">
    <source>
        <dbReference type="PROSITE" id="PS50026"/>
    </source>
</evidence>
<keyword evidence="1 5" id="KW-0245">EGF-like domain</keyword>
<dbReference type="OrthoDB" id="10247839at2759"/>
<evidence type="ECO:0000256" key="6">
    <source>
        <dbReference type="SAM" id="Phobius"/>
    </source>
</evidence>
<accession>A0A7R9BHP6</accession>
<protein>
    <recommendedName>
        <fullName evidence="8">EGF-like domain-containing protein</fullName>
    </recommendedName>
</protein>
<keyword evidence="6" id="KW-1133">Transmembrane helix</keyword>
<dbReference type="InterPro" id="IPR050751">
    <property type="entry name" value="ECM_structural_protein"/>
</dbReference>
<sequence>MASSSTSVCFLLALSCLLMHSTQFTSSAVSVVRPAEINSAHYNPDEVFDEFGNLYQEIEQETETDIPVACDPECLHGGSCRPDGTCECVGDFTGDYCQCLTEESLCKDECGGPGQICQAKCDSFQCFCTNGTQSSSDGSGSCENINECMIAAFEEIDLCPDQYAVCEDVDITEQGSEWDGLGYKCTCPSGTEEDQGSSSTTSSLLDAFRDPSQIICKVVDQCELPNICTGPGEVNGTCKDSAGFLPTCDCEAHFFQNTQPTDEVEDKCFSHRKCFDVTPETTNCTYSNYYPETCSMSLGEITCSCPTGSEPAEDPVIEGGNLCISPAGSECTEDQVNACGIHLPCLKAEDGNTTCSCIENTIPGPDGKCHENNSTQIECSQADEDYCANSIASEPTSATCKYNGETGQKMCECQSGFTNNPKAPPPFAPCIPDQKLCDDVECEEDQTCEIDENGVPGCKCTSEYFTLDENTAKCVAVPTNFNPSNLFDVSMQLTLTQNETDWLLADTEMNGVVFAKYQHLLMNMINRVDPNAVAYITRFSRATSTLKKPGDQVACSTFRPVCPEGTSCVDGSTYFGISSPFTCTCGKGYQGIGLSMDMYTEICQDIDECSVAGNNGTEAAYCQGDDAYVCVNQPGEYKCLCNEKNGFSEFSEPWATGNETVNCVEVCDPRLTFASTCEKNKGKCEFDLGSREPICRCDSGYKGTFCDEKIEKSSDAAIVGGVLGGVLALVIIVAESGDAAIVGGVLGGVLALVIIVAGVMIYR</sequence>
<evidence type="ECO:0000313" key="9">
    <source>
        <dbReference type="EMBL" id="CAD7275287.1"/>
    </source>
</evidence>
<feature type="signal peptide" evidence="7">
    <location>
        <begin position="1"/>
        <end position="24"/>
    </location>
</feature>
<evidence type="ECO:0000256" key="2">
    <source>
        <dbReference type="ARBA" id="ARBA00022729"/>
    </source>
</evidence>
<evidence type="ECO:0000256" key="4">
    <source>
        <dbReference type="ARBA" id="ARBA00023157"/>
    </source>
</evidence>
<comment type="caution">
    <text evidence="5">Lacks conserved residue(s) required for the propagation of feature annotation.</text>
</comment>
<dbReference type="SMART" id="SM00181">
    <property type="entry name" value="EGF"/>
    <property type="match status" value="7"/>
</dbReference>
<proteinExistence type="predicted"/>
<dbReference type="PROSITE" id="PS01187">
    <property type="entry name" value="EGF_CA"/>
    <property type="match status" value="1"/>
</dbReference>
<dbReference type="PROSITE" id="PS50026">
    <property type="entry name" value="EGF_3"/>
    <property type="match status" value="2"/>
</dbReference>
<evidence type="ECO:0000256" key="5">
    <source>
        <dbReference type="PROSITE-ProRule" id="PRU00076"/>
    </source>
</evidence>
<reference evidence="9" key="1">
    <citation type="submission" date="2020-11" db="EMBL/GenBank/DDBJ databases">
        <authorList>
            <person name="Tran Van P."/>
        </authorList>
    </citation>
    <scope>NUCLEOTIDE SEQUENCE</scope>
</reference>
<feature type="transmembrane region" description="Helical" evidence="6">
    <location>
        <begin position="716"/>
        <end position="734"/>
    </location>
</feature>